<keyword evidence="4" id="KW-0812">Transmembrane</keyword>
<feature type="domain" description="Bacterial surface antigen (D15)" evidence="9">
    <location>
        <begin position="177"/>
        <end position="519"/>
    </location>
</feature>
<dbReference type="AlphaFoldDB" id="A0AAF0XJA4"/>
<dbReference type="Pfam" id="PF01103">
    <property type="entry name" value="Omp85"/>
    <property type="match status" value="1"/>
</dbReference>
<dbReference type="EMBL" id="CP093349">
    <property type="protein sequence ID" value="WOH09043.1"/>
    <property type="molecule type" value="Genomic_DNA"/>
</dbReference>
<evidence type="ECO:0000256" key="5">
    <source>
        <dbReference type="ARBA" id="ARBA00022805"/>
    </source>
</evidence>
<dbReference type="Gene3D" id="2.40.160.50">
    <property type="entry name" value="membrane protein fhac: a member of the omp85/tpsb transporter family"/>
    <property type="match status" value="1"/>
</dbReference>
<feature type="region of interest" description="Disordered" evidence="8">
    <location>
        <begin position="1"/>
        <end position="41"/>
    </location>
</feature>
<evidence type="ECO:0000256" key="7">
    <source>
        <dbReference type="ARBA" id="ARBA00024013"/>
    </source>
</evidence>
<dbReference type="Proteomes" id="UP000077755">
    <property type="component" value="Chromosome 7"/>
</dbReference>
<evidence type="ECO:0000256" key="6">
    <source>
        <dbReference type="ARBA" id="ARBA00023136"/>
    </source>
</evidence>
<evidence type="ECO:0000256" key="1">
    <source>
        <dbReference type="ARBA" id="ARBA00004374"/>
    </source>
</evidence>
<keyword evidence="12" id="KW-1185">Reference proteome</keyword>
<dbReference type="GO" id="GO:0009707">
    <property type="term" value="C:chloroplast outer membrane"/>
    <property type="evidence" value="ECO:0007669"/>
    <property type="project" value="UniProtKB-SubCell"/>
</dbReference>
<feature type="domain" description="POTRA" evidence="10">
    <location>
        <begin position="71"/>
        <end position="147"/>
    </location>
</feature>
<dbReference type="InterPro" id="IPR039910">
    <property type="entry name" value="D15-like"/>
</dbReference>
<evidence type="ECO:0000259" key="10">
    <source>
        <dbReference type="Pfam" id="PF07244"/>
    </source>
</evidence>
<sequence>MSLSGEESEDHRNPSLEIDDDDDDDEEEYYDDDEEDDDDDETLLDESETQFNTSKAETLFRQIYSSNAPLRVNKIVINGNCKTKDSVIKSEFRALETATSLQELFQAASVAKDRMRQLELFDSVNITFDSGPSELSGTTNVIVDVVEDRKRLNCDFRVFSLPEAKSWPLEGSLKLKNLLGYGDLWDGSLAYGCDQMPEVSAGVSLPQFTGLFGPLKARVSLLSQDRLEFASFKEQSLGLSLGLLSNNNHDVACNFSLHTSIDPSEMSSTSIRGQLKHGLNSDLRYTFKIDKRNSPLRPTRGFAFVSASQFGGLVPDFRSSRFFRQEFDLRCAVPLGFFNAALNFGIASGVLFSQGTGFLNLPSYLPDRYFLGGNSSPVCTVGGPTSLLAFKSRGFVPTEPNTEARANDGTTENSSGKDYLGGDLAVTAFADLSFDLPLRFIREKGIYGHAFARAGSLNKMTEQSFQDMTSKKFLDSFRSSVGIGIIVPTRLFRMEVNYCQILKKHENDQGKTGLQFSFSSPL</sequence>
<keyword evidence="6" id="KW-0472">Membrane</keyword>
<evidence type="ECO:0000313" key="12">
    <source>
        <dbReference type="Proteomes" id="UP000077755"/>
    </source>
</evidence>
<name>A0AAF0XJA4_DAUCS</name>
<comment type="subcellular location">
    <subcellularLocation>
        <location evidence="1">Mitochondrion outer membrane</location>
        <topology evidence="1">Multi-pass membrane protein</topology>
    </subcellularLocation>
    <subcellularLocation>
        <location evidence="7">Plastid</location>
        <location evidence="7">Chloroplast outer membrane</location>
    </subcellularLocation>
</comment>
<dbReference type="InterPro" id="IPR000184">
    <property type="entry name" value="Bac_surfAg_D15"/>
</dbReference>
<dbReference type="FunFam" id="2.40.160.50:FF:000005">
    <property type="entry name" value="Outer membrane OMP85 family protein"/>
    <property type="match status" value="1"/>
</dbReference>
<evidence type="ECO:0000259" key="9">
    <source>
        <dbReference type="Pfam" id="PF01103"/>
    </source>
</evidence>
<dbReference type="InterPro" id="IPR010827">
    <property type="entry name" value="BamA/TamA_POTRA"/>
</dbReference>
<keyword evidence="5" id="KW-0934">Plastid</keyword>
<feature type="compositionally biased region" description="Acidic residues" evidence="8">
    <location>
        <begin position="17"/>
        <end position="41"/>
    </location>
</feature>
<dbReference type="Pfam" id="PF07244">
    <property type="entry name" value="POTRA"/>
    <property type="match status" value="1"/>
</dbReference>
<reference evidence="11" key="2">
    <citation type="submission" date="2022-03" db="EMBL/GenBank/DDBJ databases">
        <title>Draft title - Genomic analysis of global carrot germplasm unveils the trajectory of domestication and the origin of high carotenoid orange carrot.</title>
        <authorList>
            <person name="Iorizzo M."/>
            <person name="Ellison S."/>
            <person name="Senalik D."/>
            <person name="Macko-Podgorni A."/>
            <person name="Grzebelus D."/>
            <person name="Bostan H."/>
            <person name="Rolling W."/>
            <person name="Curaba J."/>
            <person name="Simon P."/>
        </authorList>
    </citation>
    <scope>NUCLEOTIDE SEQUENCE</scope>
    <source>
        <tissue evidence="11">Leaf</tissue>
    </source>
</reference>
<evidence type="ECO:0000256" key="8">
    <source>
        <dbReference type="SAM" id="MobiDB-lite"/>
    </source>
</evidence>
<accession>A0AAF0XJA4</accession>
<dbReference type="GO" id="GO:0005741">
    <property type="term" value="C:mitochondrial outer membrane"/>
    <property type="evidence" value="ECO:0007669"/>
    <property type="project" value="UniProtKB-SubCell"/>
</dbReference>
<dbReference type="PANTHER" id="PTHR12815:SF18">
    <property type="entry name" value="SORTING AND ASSEMBLY MACHINERY COMPONENT 50 HOMOLOG"/>
    <property type="match status" value="1"/>
</dbReference>
<keyword evidence="3" id="KW-1134">Transmembrane beta strand</keyword>
<gene>
    <name evidence="11" type="ORF">DCAR_0728496</name>
</gene>
<comment type="similarity">
    <text evidence="2">Belongs to the SAM50/omp85 family.</text>
</comment>
<dbReference type="PANTHER" id="PTHR12815">
    <property type="entry name" value="SORTING AND ASSEMBLY MACHINERY SAMM50 PROTEIN FAMILY MEMBER"/>
    <property type="match status" value="1"/>
</dbReference>
<evidence type="ECO:0000256" key="3">
    <source>
        <dbReference type="ARBA" id="ARBA00022452"/>
    </source>
</evidence>
<evidence type="ECO:0000256" key="2">
    <source>
        <dbReference type="ARBA" id="ARBA00010913"/>
    </source>
</evidence>
<dbReference type="KEGG" id="dcr:108193144"/>
<dbReference type="Gene3D" id="3.10.20.310">
    <property type="entry name" value="membrane protein fhac"/>
    <property type="match status" value="1"/>
</dbReference>
<evidence type="ECO:0008006" key="13">
    <source>
        <dbReference type="Google" id="ProtNLM"/>
    </source>
</evidence>
<proteinExistence type="inferred from homology"/>
<organism evidence="11 12">
    <name type="scientific">Daucus carota subsp. sativus</name>
    <name type="common">Carrot</name>
    <dbReference type="NCBI Taxonomy" id="79200"/>
    <lineage>
        <taxon>Eukaryota</taxon>
        <taxon>Viridiplantae</taxon>
        <taxon>Streptophyta</taxon>
        <taxon>Embryophyta</taxon>
        <taxon>Tracheophyta</taxon>
        <taxon>Spermatophyta</taxon>
        <taxon>Magnoliopsida</taxon>
        <taxon>eudicotyledons</taxon>
        <taxon>Gunneridae</taxon>
        <taxon>Pentapetalae</taxon>
        <taxon>asterids</taxon>
        <taxon>campanulids</taxon>
        <taxon>Apiales</taxon>
        <taxon>Apiaceae</taxon>
        <taxon>Apioideae</taxon>
        <taxon>Scandiceae</taxon>
        <taxon>Daucinae</taxon>
        <taxon>Daucus</taxon>
        <taxon>Daucus sect. Daucus</taxon>
    </lineage>
</organism>
<keyword evidence="5" id="KW-1002">Plastid outer membrane</keyword>
<reference evidence="11" key="1">
    <citation type="journal article" date="2016" name="Nat. Genet.">
        <title>A high-quality carrot genome assembly provides new insights into carotenoid accumulation and asterid genome evolution.</title>
        <authorList>
            <person name="Iorizzo M."/>
            <person name="Ellison S."/>
            <person name="Senalik D."/>
            <person name="Zeng P."/>
            <person name="Satapoomin P."/>
            <person name="Huang J."/>
            <person name="Bowman M."/>
            <person name="Iovene M."/>
            <person name="Sanseverino W."/>
            <person name="Cavagnaro P."/>
            <person name="Yildiz M."/>
            <person name="Macko-Podgorni A."/>
            <person name="Moranska E."/>
            <person name="Grzebelus E."/>
            <person name="Grzebelus D."/>
            <person name="Ashrafi H."/>
            <person name="Zheng Z."/>
            <person name="Cheng S."/>
            <person name="Spooner D."/>
            <person name="Van Deynze A."/>
            <person name="Simon P."/>
        </authorList>
    </citation>
    <scope>NUCLEOTIDE SEQUENCE</scope>
    <source>
        <tissue evidence="11">Leaf</tissue>
    </source>
</reference>
<evidence type="ECO:0000313" key="11">
    <source>
        <dbReference type="EMBL" id="WOH09043.1"/>
    </source>
</evidence>
<evidence type="ECO:0000256" key="4">
    <source>
        <dbReference type="ARBA" id="ARBA00022692"/>
    </source>
</evidence>
<protein>
    <recommendedName>
        <fullName evidence="13">Bacterial surface antigen (D15) domain-containing protein</fullName>
    </recommendedName>
</protein>